<reference evidence="2 3" key="1">
    <citation type="submission" date="2009-02" db="EMBL/GenBank/DDBJ databases">
        <title>The Genome Sequence of Oxalobacter formigenes OXCC13.</title>
        <authorList>
            <consortium name="The Broad Institute Genome Sequencing Platform"/>
            <person name="Ward D."/>
            <person name="Young S.K."/>
            <person name="Kodira C.D."/>
            <person name="Zeng Q."/>
            <person name="Koehrsen M."/>
            <person name="Alvarado L."/>
            <person name="Berlin A."/>
            <person name="Borenstein D."/>
            <person name="Chen Z."/>
            <person name="Engels R."/>
            <person name="Freedman E."/>
            <person name="Gellesch M."/>
            <person name="Goldberg J."/>
            <person name="Griggs A."/>
            <person name="Gujja S."/>
            <person name="Heiman D."/>
            <person name="Hepburn T."/>
            <person name="Howarth C."/>
            <person name="Jen D."/>
            <person name="Larson L."/>
            <person name="Lewis B."/>
            <person name="Mehta T."/>
            <person name="Park D."/>
            <person name="Pearson M."/>
            <person name="Roberts A."/>
            <person name="Saif S."/>
            <person name="Shea T."/>
            <person name="Shenoy N."/>
            <person name="Sisk P."/>
            <person name="Stolte C."/>
            <person name="Sykes S."/>
            <person name="Walk T."/>
            <person name="White J."/>
            <person name="Yandava C."/>
            <person name="Allison M.J."/>
            <person name="Lander E."/>
            <person name="Nusbaum C."/>
            <person name="Galagan J."/>
            <person name="Birren B."/>
        </authorList>
    </citation>
    <scope>NUCLEOTIDE SEQUENCE [LARGE SCALE GENOMIC DNA]</scope>
    <source>
        <strain evidence="2 3">OXCC13</strain>
    </source>
</reference>
<dbReference type="eggNOG" id="ENOG5031TYQ">
    <property type="taxonomic scope" value="Bacteria"/>
</dbReference>
<keyword evidence="3" id="KW-1185">Reference proteome</keyword>
<dbReference type="EMBL" id="GG658170">
    <property type="protein sequence ID" value="EEO30503.1"/>
    <property type="molecule type" value="Genomic_DNA"/>
</dbReference>
<organism evidence="2 3">
    <name type="scientific">Oxalobacter formigenes OXCC13</name>
    <dbReference type="NCBI Taxonomy" id="556269"/>
    <lineage>
        <taxon>Bacteria</taxon>
        <taxon>Pseudomonadati</taxon>
        <taxon>Pseudomonadota</taxon>
        <taxon>Betaproteobacteria</taxon>
        <taxon>Burkholderiales</taxon>
        <taxon>Oxalobacteraceae</taxon>
        <taxon>Oxalobacter</taxon>
    </lineage>
</organism>
<dbReference type="OrthoDB" id="7066954at2"/>
<evidence type="ECO:0000313" key="3">
    <source>
        <dbReference type="Proteomes" id="UP000005089"/>
    </source>
</evidence>
<dbReference type="AlphaFoldDB" id="C3XBC7"/>
<dbReference type="HOGENOM" id="CLU_099352_0_1_4"/>
<evidence type="ECO:0000313" key="2">
    <source>
        <dbReference type="EMBL" id="EEO30503.1"/>
    </source>
</evidence>
<dbReference type="Pfam" id="PF08750">
    <property type="entry name" value="CNP1"/>
    <property type="match status" value="1"/>
</dbReference>
<accession>C3XBC7</accession>
<proteinExistence type="predicted"/>
<gene>
    <name evidence="2" type="ORF">OFBG_01531</name>
</gene>
<name>C3XBC7_OXAFO</name>
<evidence type="ECO:0000259" key="1">
    <source>
        <dbReference type="Pfam" id="PF08750"/>
    </source>
</evidence>
<sequence length="176" mass="20172">MIVSASIHAAHAEIFFGERGLDEDEEEAPKVKKEMPLVLPAFPKEENLLPFEVSPTQTQEFFIDSNSLTVGEDEIRYTMVSKSRAGAVNITYEGMKCATFEIKRYAYGSKDGKWTVSKHAVWRDIQFYSSNRPHGALAQDYFCEEKAIAGKKEDMIFRIKYNRSIKNKNTWRVDGM</sequence>
<dbReference type="Proteomes" id="UP000005089">
    <property type="component" value="Unassembled WGS sequence"/>
</dbReference>
<protein>
    <submittedName>
        <fullName evidence="2">CNP1-like family protein</fullName>
    </submittedName>
</protein>
<feature type="domain" description="CNP1-like uncharacterised" evidence="1">
    <location>
        <begin position="33"/>
        <end position="160"/>
    </location>
</feature>
<dbReference type="STRING" id="847.BRW83_0565"/>
<dbReference type="InterPro" id="IPR014861">
    <property type="entry name" value="CNP1-like_dom"/>
</dbReference>